<keyword evidence="2" id="KW-0833">Ubl conjugation pathway</keyword>
<dbReference type="GO" id="GO:0061631">
    <property type="term" value="F:ubiquitin conjugating enzyme activity"/>
    <property type="evidence" value="ECO:0007669"/>
    <property type="project" value="TreeGrafter"/>
</dbReference>
<protein>
    <submittedName>
        <fullName evidence="3">Uncharacterized protein</fullName>
    </submittedName>
</protein>
<gene>
    <name evidence="3" type="ORF">F3Y22_tig00110936pilonHSYRG00011</name>
</gene>
<proteinExistence type="predicted"/>
<keyword evidence="4" id="KW-1185">Reference proteome</keyword>
<dbReference type="PANTHER" id="PTHR46116:SF15">
    <property type="entry name" value="(E3-INDEPENDENT) E2 UBIQUITIN-CONJUGATING ENZYME"/>
    <property type="match status" value="1"/>
</dbReference>
<evidence type="ECO:0000256" key="1">
    <source>
        <dbReference type="ARBA" id="ARBA00022679"/>
    </source>
</evidence>
<reference evidence="3" key="1">
    <citation type="submission" date="2019-09" db="EMBL/GenBank/DDBJ databases">
        <title>Draft genome information of white flower Hibiscus syriacus.</title>
        <authorList>
            <person name="Kim Y.-M."/>
        </authorList>
    </citation>
    <scope>NUCLEOTIDE SEQUENCE [LARGE SCALE GENOMIC DNA]</scope>
    <source>
        <strain evidence="3">YM2019G1</strain>
    </source>
</reference>
<accession>A0A6A2ZC35</accession>
<evidence type="ECO:0000256" key="2">
    <source>
        <dbReference type="ARBA" id="ARBA00022786"/>
    </source>
</evidence>
<dbReference type="AlphaFoldDB" id="A0A6A2ZC35"/>
<dbReference type="Proteomes" id="UP000436088">
    <property type="component" value="Unassembled WGS sequence"/>
</dbReference>
<keyword evidence="1" id="KW-0808">Transferase</keyword>
<sequence>MTFSLRNRWWKLATTVLNKIGLSCIYLKQQTQNEANEVEENKGRMLLKPGEISGRCRQFDMANDCWDHHFLDDSQKKLAEDGLARMEYSREKPYFNEAVYDKQLGRVKVKTNSASYNENAFLVTCQSTLYILRKLPKVNFHIL</sequence>
<name>A0A6A2ZC35_HIBSY</name>
<dbReference type="EMBL" id="VEPZ02001170">
    <property type="protein sequence ID" value="KAE8689498.1"/>
    <property type="molecule type" value="Genomic_DNA"/>
</dbReference>
<comment type="caution">
    <text evidence="3">The sequence shown here is derived from an EMBL/GenBank/DDBJ whole genome shotgun (WGS) entry which is preliminary data.</text>
</comment>
<dbReference type="PANTHER" id="PTHR46116">
    <property type="entry name" value="(E3-INDEPENDENT) E2 UBIQUITIN-CONJUGATING ENZYME"/>
    <property type="match status" value="1"/>
</dbReference>
<evidence type="ECO:0000313" key="4">
    <source>
        <dbReference type="Proteomes" id="UP000436088"/>
    </source>
</evidence>
<evidence type="ECO:0000313" key="3">
    <source>
        <dbReference type="EMBL" id="KAE8689498.1"/>
    </source>
</evidence>
<organism evidence="3 4">
    <name type="scientific">Hibiscus syriacus</name>
    <name type="common">Rose of Sharon</name>
    <dbReference type="NCBI Taxonomy" id="106335"/>
    <lineage>
        <taxon>Eukaryota</taxon>
        <taxon>Viridiplantae</taxon>
        <taxon>Streptophyta</taxon>
        <taxon>Embryophyta</taxon>
        <taxon>Tracheophyta</taxon>
        <taxon>Spermatophyta</taxon>
        <taxon>Magnoliopsida</taxon>
        <taxon>eudicotyledons</taxon>
        <taxon>Gunneridae</taxon>
        <taxon>Pentapetalae</taxon>
        <taxon>rosids</taxon>
        <taxon>malvids</taxon>
        <taxon>Malvales</taxon>
        <taxon>Malvaceae</taxon>
        <taxon>Malvoideae</taxon>
        <taxon>Hibiscus</taxon>
    </lineage>
</organism>